<proteinExistence type="inferred from homology"/>
<feature type="compositionally biased region" description="Polar residues" evidence="5">
    <location>
        <begin position="378"/>
        <end position="388"/>
    </location>
</feature>
<sequence>MVQISRQSLNLWIKYSLDETVCYRNHLLKSASKFARSYLVTPHGWCYGSRFHSRYLCTAQRISEKRKIKMAGIVRAGPGAERVLQKLKKSIEDGNYYEAHQMYRTLYFRYMGQERYEPLLKLLYDGAMLLFQHQQHSSGADLAKLYVEVLQKAKLNVQKDIINNLADMMSKIPSSAPERQAFLMAALSWSQNENPESKKFEGHPQLHQMVANIYWRETNYHMARYHFIRSDDMDNLGSMLVEIQVDLGYPSEIDLFVTQAVLQILCISFANSLFDNYLERHPLLDNEPPFNYPLLNFTWMLLLAIRSTKLSAFAILCEYYQPSLKRDPSYKDYLDRIGQIYFGMPPPRGMSNQGMFGNLIQSLMGSLDGDSDSEDTTARSNLHASELD</sequence>
<keyword evidence="4" id="KW-0963">Cytoplasm</keyword>
<evidence type="ECO:0000256" key="1">
    <source>
        <dbReference type="ARBA" id="ARBA00004514"/>
    </source>
</evidence>
<organism evidence="6 7">
    <name type="scientific">Daphnia magna</name>
    <dbReference type="NCBI Taxonomy" id="35525"/>
    <lineage>
        <taxon>Eukaryota</taxon>
        <taxon>Metazoa</taxon>
        <taxon>Ecdysozoa</taxon>
        <taxon>Arthropoda</taxon>
        <taxon>Crustacea</taxon>
        <taxon>Branchiopoda</taxon>
        <taxon>Diplostraca</taxon>
        <taxon>Cladocera</taxon>
        <taxon>Anomopoda</taxon>
        <taxon>Daphniidae</taxon>
        <taxon>Daphnia</taxon>
    </lineage>
</organism>
<dbReference type="Proteomes" id="UP000076858">
    <property type="component" value="Unassembled WGS sequence"/>
</dbReference>
<comment type="caution">
    <text evidence="6">The sequence shown here is derived from an EMBL/GenBank/DDBJ whole genome shotgun (WGS) entry which is preliminary data.</text>
</comment>
<dbReference type="AlphaFoldDB" id="A0A162QQC2"/>
<comment type="subcellular location">
    <subcellularLocation>
        <location evidence="1">Cytoplasm</location>
        <location evidence="1">Cytosol</location>
    </subcellularLocation>
</comment>
<reference evidence="6 7" key="1">
    <citation type="submission" date="2016-03" db="EMBL/GenBank/DDBJ databases">
        <title>EvidentialGene: Evidence-directed Construction of Genes on Genomes.</title>
        <authorList>
            <person name="Gilbert D.G."/>
            <person name="Choi J.-H."/>
            <person name="Mockaitis K."/>
            <person name="Colbourne J."/>
            <person name="Pfrender M."/>
        </authorList>
    </citation>
    <scope>NUCLEOTIDE SEQUENCE [LARGE SCALE GENOMIC DNA]</scope>
    <source>
        <strain evidence="6 7">Xinb3</strain>
        <tissue evidence="6">Complete organism</tissue>
    </source>
</reference>
<dbReference type="Pfam" id="PF04190">
    <property type="entry name" value="GET4"/>
    <property type="match status" value="1"/>
</dbReference>
<protein>
    <submittedName>
        <fullName evidence="6">Golgi to ER traffic protein 4</fullName>
    </submittedName>
</protein>
<evidence type="ECO:0000256" key="4">
    <source>
        <dbReference type="ARBA" id="ARBA00022490"/>
    </source>
</evidence>
<accession>A0A162QQC2</accession>
<dbReference type="PANTHER" id="PTHR12875:SF0">
    <property type="entry name" value="GOLGI TO ER TRAFFIC PROTEIN 4 HOMOLOG"/>
    <property type="match status" value="1"/>
</dbReference>
<evidence type="ECO:0000256" key="2">
    <source>
        <dbReference type="ARBA" id="ARBA00005351"/>
    </source>
</evidence>
<feature type="region of interest" description="Disordered" evidence="5">
    <location>
        <begin position="368"/>
        <end position="388"/>
    </location>
</feature>
<evidence type="ECO:0000313" key="7">
    <source>
        <dbReference type="Proteomes" id="UP000076858"/>
    </source>
</evidence>
<gene>
    <name evidence="6" type="ORF">APZ42_013667</name>
</gene>
<dbReference type="EMBL" id="LRGB01000311">
    <property type="protein sequence ID" value="KZS19868.1"/>
    <property type="molecule type" value="Genomic_DNA"/>
</dbReference>
<comment type="similarity">
    <text evidence="2">Belongs to the GET4 family.</text>
</comment>
<dbReference type="PANTHER" id="PTHR12875">
    <property type="entry name" value="GOLGI TO ER TRAFFIC PROTEIN 4 HOMOLOG"/>
    <property type="match status" value="1"/>
</dbReference>
<dbReference type="GO" id="GO:0045048">
    <property type="term" value="P:protein insertion into ER membrane"/>
    <property type="evidence" value="ECO:0007669"/>
    <property type="project" value="InterPro"/>
</dbReference>
<keyword evidence="3" id="KW-0813">Transport</keyword>
<evidence type="ECO:0000313" key="6">
    <source>
        <dbReference type="EMBL" id="KZS19868.1"/>
    </source>
</evidence>
<dbReference type="InterPro" id="IPR007317">
    <property type="entry name" value="GET4"/>
</dbReference>
<dbReference type="Gene3D" id="1.25.40.10">
    <property type="entry name" value="Tetratricopeptide repeat domain"/>
    <property type="match status" value="1"/>
</dbReference>
<dbReference type="InterPro" id="IPR011990">
    <property type="entry name" value="TPR-like_helical_dom_sf"/>
</dbReference>
<name>A0A162QQC2_9CRUS</name>
<dbReference type="FunFam" id="1.25.40.10:FF:000060">
    <property type="entry name" value="Golgi to ER traffic protein 4 homolog"/>
    <property type="match status" value="1"/>
</dbReference>
<keyword evidence="7" id="KW-1185">Reference proteome</keyword>
<evidence type="ECO:0000256" key="3">
    <source>
        <dbReference type="ARBA" id="ARBA00022448"/>
    </source>
</evidence>
<dbReference type="OrthoDB" id="10252405at2759"/>
<evidence type="ECO:0000256" key="5">
    <source>
        <dbReference type="SAM" id="MobiDB-lite"/>
    </source>
</evidence>
<dbReference type="STRING" id="35525.A0A162QQC2"/>
<dbReference type="GO" id="GO:0071818">
    <property type="term" value="C:BAT3 complex"/>
    <property type="evidence" value="ECO:0007669"/>
    <property type="project" value="TreeGrafter"/>
</dbReference>